<reference evidence="5 6" key="1">
    <citation type="submission" date="2019-11" db="EMBL/GenBank/DDBJ databases">
        <title>P. haliotis isolates from Z. marina roots.</title>
        <authorList>
            <person name="Cohen M."/>
            <person name="Jospin G."/>
            <person name="Eisen J.A."/>
            <person name="Coil D.A."/>
        </authorList>
    </citation>
    <scope>NUCLEOTIDE SEQUENCE [LARGE SCALE GENOMIC DNA]</scope>
    <source>
        <strain evidence="5 6">UCD-MCMsp1aY</strain>
    </source>
</reference>
<organism evidence="5 6">
    <name type="scientific">Psychrosphaera haliotis</name>
    <dbReference type="NCBI Taxonomy" id="555083"/>
    <lineage>
        <taxon>Bacteria</taxon>
        <taxon>Pseudomonadati</taxon>
        <taxon>Pseudomonadota</taxon>
        <taxon>Gammaproteobacteria</taxon>
        <taxon>Alteromonadales</taxon>
        <taxon>Pseudoalteromonadaceae</taxon>
        <taxon>Psychrosphaera</taxon>
    </lineage>
</organism>
<comment type="caution">
    <text evidence="5">The sequence shown here is derived from an EMBL/GenBank/DDBJ whole genome shotgun (WGS) entry which is preliminary data.</text>
</comment>
<accession>A0A6N8FBX1</accession>
<keyword evidence="6" id="KW-1185">Reference proteome</keyword>
<dbReference type="Gene3D" id="2.40.420.20">
    <property type="match status" value="1"/>
</dbReference>
<dbReference type="Gene3D" id="2.40.30.170">
    <property type="match status" value="1"/>
</dbReference>
<dbReference type="FunFam" id="2.40.30.170:FF:000010">
    <property type="entry name" value="Efflux RND transporter periplasmic adaptor subunit"/>
    <property type="match status" value="1"/>
</dbReference>
<dbReference type="PANTHER" id="PTHR30469">
    <property type="entry name" value="MULTIDRUG RESISTANCE PROTEIN MDTA"/>
    <property type="match status" value="1"/>
</dbReference>
<dbReference type="InterPro" id="IPR058792">
    <property type="entry name" value="Beta-barrel_RND_2"/>
</dbReference>
<dbReference type="InterPro" id="IPR058637">
    <property type="entry name" value="YknX-like_C"/>
</dbReference>
<feature type="domain" description="CusB-like beta-barrel" evidence="3">
    <location>
        <begin position="169"/>
        <end position="238"/>
    </location>
</feature>
<evidence type="ECO:0000313" key="6">
    <source>
        <dbReference type="Proteomes" id="UP000439994"/>
    </source>
</evidence>
<comment type="similarity">
    <text evidence="1">Belongs to the membrane fusion protein (MFP) (TC 8.A.1) family.</text>
</comment>
<name>A0A6N8FBX1_9GAMM</name>
<evidence type="ECO:0000259" key="2">
    <source>
        <dbReference type="Pfam" id="PF25917"/>
    </source>
</evidence>
<feature type="domain" description="YknX-like C-terminal permuted SH3-like" evidence="4">
    <location>
        <begin position="246"/>
        <end position="309"/>
    </location>
</feature>
<dbReference type="InterPro" id="IPR006143">
    <property type="entry name" value="RND_pump_MFP"/>
</dbReference>
<dbReference type="GO" id="GO:0015562">
    <property type="term" value="F:efflux transmembrane transporter activity"/>
    <property type="evidence" value="ECO:0007669"/>
    <property type="project" value="TreeGrafter"/>
</dbReference>
<dbReference type="Pfam" id="PF25989">
    <property type="entry name" value="YknX_C"/>
    <property type="match status" value="1"/>
</dbReference>
<dbReference type="Proteomes" id="UP000439994">
    <property type="component" value="Unassembled WGS sequence"/>
</dbReference>
<dbReference type="SUPFAM" id="SSF111369">
    <property type="entry name" value="HlyD-like secretion proteins"/>
    <property type="match status" value="1"/>
</dbReference>
<dbReference type="PANTHER" id="PTHR30469:SF38">
    <property type="entry name" value="HLYD FAMILY SECRETION PROTEIN"/>
    <property type="match status" value="1"/>
</dbReference>
<dbReference type="Gene3D" id="1.10.287.470">
    <property type="entry name" value="Helix hairpin bin"/>
    <property type="match status" value="1"/>
</dbReference>
<dbReference type="AlphaFoldDB" id="A0A6N8FBX1"/>
<evidence type="ECO:0000259" key="4">
    <source>
        <dbReference type="Pfam" id="PF25989"/>
    </source>
</evidence>
<dbReference type="EMBL" id="WOCD01000003">
    <property type="protein sequence ID" value="MUH71861.1"/>
    <property type="molecule type" value="Genomic_DNA"/>
</dbReference>
<dbReference type="GO" id="GO:1990281">
    <property type="term" value="C:efflux pump complex"/>
    <property type="evidence" value="ECO:0007669"/>
    <property type="project" value="TreeGrafter"/>
</dbReference>
<evidence type="ECO:0000256" key="1">
    <source>
        <dbReference type="ARBA" id="ARBA00009477"/>
    </source>
</evidence>
<sequence>MVKVPVEAEIASRQDIGSYYAANAVLESRAEADVISKVQGLVEEVYVEEGDFVEKGQLLAKLDSSRYVLALQQREADLAQVKSELHRLNSAKNQSLISADALEKLEWQYKSLQASTDIATLDVKETEILAPISGFISNRYVKVGNLVHQYQHQNLFNIVAQDKLEGVIYLPEGRLPEVKKNQPVQLKLPAIGAQSFNAHISRISPVIDANNGTFKVVVEVANSDNLLKPGMFAEVNIQLGLHSNALVAPSRSVISIDNNDYVYKVIDGKAVKAKIEAGYRHSGLVEVLSGVSDEDTLIVAGHNNLKNDALVSIVSVQE</sequence>
<feature type="domain" description="Multidrug resistance protein MdtA-like barrel-sandwich hybrid" evidence="2">
    <location>
        <begin position="32"/>
        <end position="154"/>
    </location>
</feature>
<dbReference type="Pfam" id="PF25954">
    <property type="entry name" value="Beta-barrel_RND_2"/>
    <property type="match status" value="1"/>
</dbReference>
<evidence type="ECO:0000259" key="3">
    <source>
        <dbReference type="Pfam" id="PF25954"/>
    </source>
</evidence>
<dbReference type="NCBIfam" id="TIGR01730">
    <property type="entry name" value="RND_mfp"/>
    <property type="match status" value="1"/>
</dbReference>
<dbReference type="Gene3D" id="2.40.50.100">
    <property type="match status" value="1"/>
</dbReference>
<proteinExistence type="inferred from homology"/>
<evidence type="ECO:0000313" key="5">
    <source>
        <dbReference type="EMBL" id="MUH71861.1"/>
    </source>
</evidence>
<dbReference type="Pfam" id="PF25917">
    <property type="entry name" value="BSH_RND"/>
    <property type="match status" value="1"/>
</dbReference>
<gene>
    <name evidence="5" type="ORF">GNP35_04835</name>
</gene>
<protein>
    <submittedName>
        <fullName evidence="5">Efflux RND transporter periplasmic adaptor subunit</fullName>
    </submittedName>
</protein>
<dbReference type="InterPro" id="IPR058625">
    <property type="entry name" value="MdtA-like_BSH"/>
</dbReference>